<proteinExistence type="predicted"/>
<dbReference type="PANTHER" id="PTHR47027:SF8">
    <property type="entry name" value="RIBONUCLEASE H"/>
    <property type="match status" value="1"/>
</dbReference>
<keyword evidence="2" id="KW-1185">Reference proteome</keyword>
<dbReference type="PANTHER" id="PTHR47027">
    <property type="entry name" value="REVERSE TRANSCRIPTASE DOMAIN-CONTAINING PROTEIN"/>
    <property type="match status" value="1"/>
</dbReference>
<dbReference type="AlphaFoldDB" id="A0AAV3YGK2"/>
<accession>A0AAV3YGK2</accession>
<dbReference type="GO" id="GO:0004519">
    <property type="term" value="F:endonuclease activity"/>
    <property type="evidence" value="ECO:0007669"/>
    <property type="project" value="UniProtKB-KW"/>
</dbReference>
<keyword evidence="1" id="KW-0540">Nuclease</keyword>
<keyword evidence="1" id="KW-0255">Endonuclease</keyword>
<protein>
    <submittedName>
        <fullName evidence="1">Endonuclease-reverse transcriptase</fullName>
    </submittedName>
</protein>
<evidence type="ECO:0000313" key="1">
    <source>
        <dbReference type="EMBL" id="GFN81624.1"/>
    </source>
</evidence>
<dbReference type="Proteomes" id="UP000735302">
    <property type="component" value="Unassembled WGS sequence"/>
</dbReference>
<dbReference type="EMBL" id="BLXT01000945">
    <property type="protein sequence ID" value="GFN81624.1"/>
    <property type="molecule type" value="Genomic_DNA"/>
</dbReference>
<organism evidence="1 2">
    <name type="scientific">Plakobranchus ocellatus</name>
    <dbReference type="NCBI Taxonomy" id="259542"/>
    <lineage>
        <taxon>Eukaryota</taxon>
        <taxon>Metazoa</taxon>
        <taxon>Spiralia</taxon>
        <taxon>Lophotrochozoa</taxon>
        <taxon>Mollusca</taxon>
        <taxon>Gastropoda</taxon>
        <taxon>Heterobranchia</taxon>
        <taxon>Euthyneura</taxon>
        <taxon>Panpulmonata</taxon>
        <taxon>Sacoglossa</taxon>
        <taxon>Placobranchoidea</taxon>
        <taxon>Plakobranchidae</taxon>
        <taxon>Plakobranchus</taxon>
    </lineage>
</organism>
<sequence length="205" mass="23229">MVVLLVITPDHDPVFSLVLLEDGFESTTNSTAVEALQSQLRGNIGMVRVLTFYHGLGLLSIDFYLISSCSANQLVWLNIDGKDLRVLKNIYWEQEAAVRVDNNISQYRPICRGVRQDCMFSTDLFKCSEIILRNIENHEGIIAGGHNINNLKYTVDTVIIADSEEKMQTILTTVTEESEKKRLQLNAKKIECMKISKKELYLNAT</sequence>
<evidence type="ECO:0000313" key="2">
    <source>
        <dbReference type="Proteomes" id="UP000735302"/>
    </source>
</evidence>
<reference evidence="1 2" key="1">
    <citation type="journal article" date="2021" name="Elife">
        <title>Chloroplast acquisition without the gene transfer in kleptoplastic sea slugs, Plakobranchus ocellatus.</title>
        <authorList>
            <person name="Maeda T."/>
            <person name="Takahashi S."/>
            <person name="Yoshida T."/>
            <person name="Shimamura S."/>
            <person name="Takaki Y."/>
            <person name="Nagai Y."/>
            <person name="Toyoda A."/>
            <person name="Suzuki Y."/>
            <person name="Arimoto A."/>
            <person name="Ishii H."/>
            <person name="Satoh N."/>
            <person name="Nishiyama T."/>
            <person name="Hasebe M."/>
            <person name="Maruyama T."/>
            <person name="Minagawa J."/>
            <person name="Obokata J."/>
            <person name="Shigenobu S."/>
        </authorList>
    </citation>
    <scope>NUCLEOTIDE SEQUENCE [LARGE SCALE GENOMIC DNA]</scope>
</reference>
<keyword evidence="1" id="KW-0378">Hydrolase</keyword>
<name>A0AAV3YGK2_9GAST</name>
<comment type="caution">
    <text evidence="1">The sequence shown here is derived from an EMBL/GenBank/DDBJ whole genome shotgun (WGS) entry which is preliminary data.</text>
</comment>
<gene>
    <name evidence="1" type="ORF">PoB_000813000</name>
</gene>